<feature type="domain" description="Cytochrome b561 bacterial/Ni-hydrogenase" evidence="7">
    <location>
        <begin position="26"/>
        <end position="187"/>
    </location>
</feature>
<evidence type="ECO:0000256" key="5">
    <source>
        <dbReference type="ARBA" id="ARBA00023136"/>
    </source>
</evidence>
<evidence type="ECO:0000256" key="2">
    <source>
        <dbReference type="ARBA" id="ARBA00022475"/>
    </source>
</evidence>
<keyword evidence="2" id="KW-1003">Cell membrane</keyword>
<evidence type="ECO:0000256" key="6">
    <source>
        <dbReference type="SAM" id="Phobius"/>
    </source>
</evidence>
<dbReference type="GO" id="GO:0009055">
    <property type="term" value="F:electron transfer activity"/>
    <property type="evidence" value="ECO:0007669"/>
    <property type="project" value="InterPro"/>
</dbReference>
<evidence type="ECO:0000256" key="4">
    <source>
        <dbReference type="ARBA" id="ARBA00022989"/>
    </source>
</evidence>
<dbReference type="GO" id="GO:0005886">
    <property type="term" value="C:plasma membrane"/>
    <property type="evidence" value="ECO:0007669"/>
    <property type="project" value="UniProtKB-SubCell"/>
</dbReference>
<keyword evidence="3 6" id="KW-0812">Transmembrane</keyword>
<feature type="transmembrane region" description="Helical" evidence="6">
    <location>
        <begin position="154"/>
        <end position="174"/>
    </location>
</feature>
<dbReference type="Gene3D" id="1.20.950.20">
    <property type="entry name" value="Transmembrane di-heme cytochromes, Chain C"/>
    <property type="match status" value="1"/>
</dbReference>
<evidence type="ECO:0000313" key="8">
    <source>
        <dbReference type="EMBL" id="MBB5745197.1"/>
    </source>
</evidence>
<dbReference type="SUPFAM" id="SSF81342">
    <property type="entry name" value="Transmembrane di-heme cytochromes"/>
    <property type="match status" value="1"/>
</dbReference>
<evidence type="ECO:0000256" key="3">
    <source>
        <dbReference type="ARBA" id="ARBA00022692"/>
    </source>
</evidence>
<reference evidence="8 9" key="1">
    <citation type="submission" date="2020-08" db="EMBL/GenBank/DDBJ databases">
        <title>Genomic Encyclopedia of Type Strains, Phase IV (KMG-IV): sequencing the most valuable type-strain genomes for metagenomic binning, comparative biology and taxonomic classification.</title>
        <authorList>
            <person name="Goeker M."/>
        </authorList>
    </citation>
    <scope>NUCLEOTIDE SEQUENCE [LARGE SCALE GENOMIC DNA]</scope>
    <source>
        <strain evidence="8 9">DSM 4737</strain>
    </source>
</reference>
<keyword evidence="4 6" id="KW-1133">Transmembrane helix</keyword>
<evidence type="ECO:0000259" key="7">
    <source>
        <dbReference type="Pfam" id="PF01292"/>
    </source>
</evidence>
<dbReference type="GO" id="GO:0020037">
    <property type="term" value="F:heme binding"/>
    <property type="evidence" value="ECO:0007669"/>
    <property type="project" value="TreeGrafter"/>
</dbReference>
<evidence type="ECO:0000256" key="1">
    <source>
        <dbReference type="ARBA" id="ARBA00004651"/>
    </source>
</evidence>
<dbReference type="Proteomes" id="UP000545037">
    <property type="component" value="Unassembled WGS sequence"/>
</dbReference>
<keyword evidence="9" id="KW-1185">Reference proteome</keyword>
<proteinExistence type="predicted"/>
<dbReference type="Pfam" id="PF01292">
    <property type="entry name" value="Ni_hydr_CYTB"/>
    <property type="match status" value="1"/>
</dbReference>
<gene>
    <name evidence="8" type="ORF">GGR13_000769</name>
</gene>
<dbReference type="InterPro" id="IPR051542">
    <property type="entry name" value="Hydrogenase_cytochrome"/>
</dbReference>
<accession>A0A7W9FDF0</accession>
<organism evidence="8 9">
    <name type="scientific">Brevundimonas variabilis</name>
    <dbReference type="NCBI Taxonomy" id="74312"/>
    <lineage>
        <taxon>Bacteria</taxon>
        <taxon>Pseudomonadati</taxon>
        <taxon>Pseudomonadota</taxon>
        <taxon>Alphaproteobacteria</taxon>
        <taxon>Caulobacterales</taxon>
        <taxon>Caulobacteraceae</taxon>
        <taxon>Brevundimonas</taxon>
    </lineage>
</organism>
<dbReference type="AlphaFoldDB" id="A0A7W9FDF0"/>
<dbReference type="EMBL" id="JACHOR010000001">
    <property type="protein sequence ID" value="MBB5745197.1"/>
    <property type="molecule type" value="Genomic_DNA"/>
</dbReference>
<feature type="transmembrane region" description="Helical" evidence="6">
    <location>
        <begin position="30"/>
        <end position="49"/>
    </location>
</feature>
<feature type="transmembrane region" description="Helical" evidence="6">
    <location>
        <begin position="114"/>
        <end position="134"/>
    </location>
</feature>
<dbReference type="InterPro" id="IPR016174">
    <property type="entry name" value="Di-haem_cyt_TM"/>
</dbReference>
<dbReference type="RefSeq" id="WP_343060290.1">
    <property type="nucleotide sequence ID" value="NZ_JACHOR010000001.1"/>
</dbReference>
<comment type="caution">
    <text evidence="8">The sequence shown here is derived from an EMBL/GenBank/DDBJ whole genome shotgun (WGS) entry which is preliminary data.</text>
</comment>
<evidence type="ECO:0000313" key="9">
    <source>
        <dbReference type="Proteomes" id="UP000545037"/>
    </source>
</evidence>
<dbReference type="PANTHER" id="PTHR30485:SF2">
    <property type="entry name" value="BLL0597 PROTEIN"/>
    <property type="match status" value="1"/>
</dbReference>
<name>A0A7W9FDF0_9CAUL</name>
<keyword evidence="5 6" id="KW-0472">Membrane</keyword>
<dbReference type="InterPro" id="IPR011577">
    <property type="entry name" value="Cyt_b561_bac/Ni-Hgenase"/>
</dbReference>
<comment type="subcellular location">
    <subcellularLocation>
        <location evidence="1">Cell membrane</location>
        <topology evidence="1">Multi-pass membrane protein</topology>
    </subcellularLocation>
</comment>
<sequence length="204" mass="22821">MTEHMLDDGERAIARSPIGTSKRTKVWDPIVRLFHWTLVTGIVANLTFLREVKSVHRYVGYVIVAAIAVRLIWGFIGSRHARFTDFVTGPRRLVSYMAAMFQRREPRYIGHNPAGGLMMIALVMLSLFCGVTGWMMGLDAFWGAPWLEATHEVAANTIMALAILHVLAALVESWRHRENLILSMVTGSKRAAIGTDVDHAPPTR</sequence>
<dbReference type="PANTHER" id="PTHR30485">
    <property type="entry name" value="NI/FE-HYDROGENASE 1 B-TYPE CYTOCHROME SUBUNIT"/>
    <property type="match status" value="1"/>
</dbReference>
<feature type="transmembrane region" description="Helical" evidence="6">
    <location>
        <begin position="55"/>
        <end position="73"/>
    </location>
</feature>
<protein>
    <submittedName>
        <fullName evidence="8">Cytochrome b</fullName>
    </submittedName>
</protein>
<dbReference type="GO" id="GO:0022904">
    <property type="term" value="P:respiratory electron transport chain"/>
    <property type="evidence" value="ECO:0007669"/>
    <property type="project" value="InterPro"/>
</dbReference>